<reference evidence="2" key="1">
    <citation type="submission" date="2021-02" db="EMBL/GenBank/DDBJ databases">
        <authorList>
            <person name="Nowell W R."/>
        </authorList>
    </citation>
    <scope>NUCLEOTIDE SEQUENCE</scope>
</reference>
<keyword evidence="1" id="KW-0812">Transmembrane</keyword>
<keyword evidence="1" id="KW-1133">Transmembrane helix</keyword>
<dbReference type="AlphaFoldDB" id="A0A813NEU7"/>
<evidence type="ECO:0000256" key="1">
    <source>
        <dbReference type="SAM" id="Phobius"/>
    </source>
</evidence>
<dbReference type="EMBL" id="CAJNOJ010000003">
    <property type="protein sequence ID" value="CAF0733904.1"/>
    <property type="molecule type" value="Genomic_DNA"/>
</dbReference>
<accession>A0A813NEU7</accession>
<feature type="transmembrane region" description="Helical" evidence="1">
    <location>
        <begin position="42"/>
        <end position="63"/>
    </location>
</feature>
<comment type="caution">
    <text evidence="2">The sequence shown here is derived from an EMBL/GenBank/DDBJ whole genome shotgun (WGS) entry which is preliminary data.</text>
</comment>
<protein>
    <submittedName>
        <fullName evidence="2">Uncharacterized protein</fullName>
    </submittedName>
</protein>
<organism evidence="2 3">
    <name type="scientific">Adineta ricciae</name>
    <name type="common">Rotifer</name>
    <dbReference type="NCBI Taxonomy" id="249248"/>
    <lineage>
        <taxon>Eukaryota</taxon>
        <taxon>Metazoa</taxon>
        <taxon>Spiralia</taxon>
        <taxon>Gnathifera</taxon>
        <taxon>Rotifera</taxon>
        <taxon>Eurotatoria</taxon>
        <taxon>Bdelloidea</taxon>
        <taxon>Adinetida</taxon>
        <taxon>Adinetidae</taxon>
        <taxon>Adineta</taxon>
    </lineage>
</organism>
<evidence type="ECO:0000313" key="3">
    <source>
        <dbReference type="Proteomes" id="UP000663852"/>
    </source>
</evidence>
<name>A0A813NEU7_ADIRI</name>
<dbReference type="Proteomes" id="UP000663852">
    <property type="component" value="Unassembled WGS sequence"/>
</dbReference>
<evidence type="ECO:0000313" key="2">
    <source>
        <dbReference type="EMBL" id="CAF0733904.1"/>
    </source>
</evidence>
<gene>
    <name evidence="2" type="ORF">EDS130_LOCUS1298</name>
</gene>
<proteinExistence type="predicted"/>
<sequence>MNQNILTMKSCTLIFYLICQQRRCHTFSLDRLIHYSNQMTPSFRFVILIIALSYVFVNTAMCAEANPLDSWSIEDCAKAFASKNILRCIVAGFKCPKRFHASCT</sequence>
<keyword evidence="1" id="KW-0472">Membrane</keyword>